<evidence type="ECO:0000256" key="2">
    <source>
        <dbReference type="ARBA" id="ARBA00023015"/>
    </source>
</evidence>
<dbReference type="Gene3D" id="3.40.1810.10">
    <property type="entry name" value="Transcription factor, MADS-box"/>
    <property type="match status" value="1"/>
</dbReference>
<comment type="caution">
    <text evidence="7">The sequence shown here is derived from an EMBL/GenBank/DDBJ whole genome shotgun (WGS) entry which is preliminary data.</text>
</comment>
<dbReference type="GO" id="GO:0000978">
    <property type="term" value="F:RNA polymerase II cis-regulatory region sequence-specific DNA binding"/>
    <property type="evidence" value="ECO:0007669"/>
    <property type="project" value="TreeGrafter"/>
</dbReference>
<proteinExistence type="predicted"/>
<protein>
    <recommendedName>
        <fullName evidence="6">MADS-box domain-containing protein</fullName>
    </recommendedName>
</protein>
<feature type="domain" description="MADS-box" evidence="6">
    <location>
        <begin position="1"/>
        <end position="44"/>
    </location>
</feature>
<dbReference type="SUPFAM" id="SSF55455">
    <property type="entry name" value="SRF-like"/>
    <property type="match status" value="1"/>
</dbReference>
<evidence type="ECO:0000256" key="5">
    <source>
        <dbReference type="ARBA" id="ARBA00023242"/>
    </source>
</evidence>
<keyword evidence="3" id="KW-0238">DNA-binding</keyword>
<evidence type="ECO:0000256" key="3">
    <source>
        <dbReference type="ARBA" id="ARBA00023125"/>
    </source>
</evidence>
<dbReference type="PANTHER" id="PTHR11945">
    <property type="entry name" value="MADS BOX PROTEIN"/>
    <property type="match status" value="1"/>
</dbReference>
<dbReference type="Pfam" id="PF00319">
    <property type="entry name" value="SRF-TF"/>
    <property type="match status" value="1"/>
</dbReference>
<organism evidence="7 8">
    <name type="scientific">Rhododendron simsii</name>
    <name type="common">Sims's rhododendron</name>
    <dbReference type="NCBI Taxonomy" id="118357"/>
    <lineage>
        <taxon>Eukaryota</taxon>
        <taxon>Viridiplantae</taxon>
        <taxon>Streptophyta</taxon>
        <taxon>Embryophyta</taxon>
        <taxon>Tracheophyta</taxon>
        <taxon>Spermatophyta</taxon>
        <taxon>Magnoliopsida</taxon>
        <taxon>eudicotyledons</taxon>
        <taxon>Gunneridae</taxon>
        <taxon>Pentapetalae</taxon>
        <taxon>asterids</taxon>
        <taxon>Ericales</taxon>
        <taxon>Ericaceae</taxon>
        <taxon>Ericoideae</taxon>
        <taxon>Rhodoreae</taxon>
        <taxon>Rhododendron</taxon>
    </lineage>
</organism>
<dbReference type="InterPro" id="IPR002100">
    <property type="entry name" value="TF_MADSbox"/>
</dbReference>
<comment type="subcellular location">
    <subcellularLocation>
        <location evidence="1">Nucleus</location>
    </subcellularLocation>
</comment>
<keyword evidence="8" id="KW-1185">Reference proteome</keyword>
<dbReference type="GO" id="GO:0005634">
    <property type="term" value="C:nucleus"/>
    <property type="evidence" value="ECO:0007669"/>
    <property type="project" value="UniProtKB-SubCell"/>
</dbReference>
<dbReference type="AlphaFoldDB" id="A0A834LMP8"/>
<dbReference type="InterPro" id="IPR036879">
    <property type="entry name" value="TF_MADSbox_sf"/>
</dbReference>
<dbReference type="Proteomes" id="UP000626092">
    <property type="component" value="Unassembled WGS sequence"/>
</dbReference>
<accession>A0A834LMP8</accession>
<dbReference type="SMART" id="SM00432">
    <property type="entry name" value="MADS"/>
    <property type="match status" value="1"/>
</dbReference>
<dbReference type="GO" id="GO:0046983">
    <property type="term" value="F:protein dimerization activity"/>
    <property type="evidence" value="ECO:0007669"/>
    <property type="project" value="InterPro"/>
</dbReference>
<dbReference type="GO" id="GO:0000981">
    <property type="term" value="F:DNA-binding transcription factor activity, RNA polymerase II-specific"/>
    <property type="evidence" value="ECO:0007669"/>
    <property type="project" value="TreeGrafter"/>
</dbReference>
<sequence>MVTFSKRRKGLFKKAHELHCLTGADIAIVPCSMAGRPYTHGEPSFESTIDKSWLEGIKVEACESVDDMVLVKDVVEEIRNKILFRAMEFDEDFVLPLLG</sequence>
<gene>
    <name evidence="7" type="ORF">RHSIM_Rhsim04G0025100</name>
</gene>
<keyword evidence="2" id="KW-0805">Transcription regulation</keyword>
<reference evidence="7" key="1">
    <citation type="submission" date="2019-11" db="EMBL/GenBank/DDBJ databases">
        <authorList>
            <person name="Liu Y."/>
            <person name="Hou J."/>
            <person name="Li T.-Q."/>
            <person name="Guan C.-H."/>
            <person name="Wu X."/>
            <person name="Wu H.-Z."/>
            <person name="Ling F."/>
            <person name="Zhang R."/>
            <person name="Shi X.-G."/>
            <person name="Ren J.-P."/>
            <person name="Chen E.-F."/>
            <person name="Sun J.-M."/>
        </authorList>
    </citation>
    <scope>NUCLEOTIDE SEQUENCE</scope>
    <source>
        <strain evidence="7">Adult_tree_wgs_1</strain>
        <tissue evidence="7">Leaves</tissue>
    </source>
</reference>
<dbReference type="OrthoDB" id="1896642at2759"/>
<keyword evidence="4" id="KW-0804">Transcription</keyword>
<evidence type="ECO:0000259" key="6">
    <source>
        <dbReference type="PROSITE" id="PS50066"/>
    </source>
</evidence>
<dbReference type="EMBL" id="WJXA01000004">
    <property type="protein sequence ID" value="KAF7145329.1"/>
    <property type="molecule type" value="Genomic_DNA"/>
</dbReference>
<evidence type="ECO:0000313" key="8">
    <source>
        <dbReference type="Proteomes" id="UP000626092"/>
    </source>
</evidence>
<evidence type="ECO:0000313" key="7">
    <source>
        <dbReference type="EMBL" id="KAF7145329.1"/>
    </source>
</evidence>
<dbReference type="PRINTS" id="PR00404">
    <property type="entry name" value="MADSDOMAIN"/>
</dbReference>
<evidence type="ECO:0000256" key="4">
    <source>
        <dbReference type="ARBA" id="ARBA00023163"/>
    </source>
</evidence>
<name>A0A834LMP8_RHOSS</name>
<dbReference type="PANTHER" id="PTHR11945:SF782">
    <property type="entry name" value="OS11G0229900 PROTEIN"/>
    <property type="match status" value="1"/>
</dbReference>
<dbReference type="PROSITE" id="PS50066">
    <property type="entry name" value="MADS_BOX_2"/>
    <property type="match status" value="1"/>
</dbReference>
<keyword evidence="5" id="KW-0539">Nucleus</keyword>
<evidence type="ECO:0000256" key="1">
    <source>
        <dbReference type="ARBA" id="ARBA00004123"/>
    </source>
</evidence>